<feature type="domain" description="WRKY" evidence="6">
    <location>
        <begin position="179"/>
        <end position="241"/>
    </location>
</feature>
<dbReference type="GO" id="GO:0005634">
    <property type="term" value="C:nucleus"/>
    <property type="evidence" value="ECO:0007669"/>
    <property type="project" value="UniProtKB-SubCell"/>
</dbReference>
<evidence type="ECO:0000256" key="5">
    <source>
        <dbReference type="ARBA" id="ARBA00023242"/>
    </source>
</evidence>
<dbReference type="GO" id="GO:0000976">
    <property type="term" value="F:transcription cis-regulatory region binding"/>
    <property type="evidence" value="ECO:0007669"/>
    <property type="project" value="TreeGrafter"/>
</dbReference>
<dbReference type="GO" id="GO:0003700">
    <property type="term" value="F:DNA-binding transcription factor activity"/>
    <property type="evidence" value="ECO:0007669"/>
    <property type="project" value="InterPro"/>
</dbReference>
<name>A0AAP0C206_9ASPA</name>
<evidence type="ECO:0000256" key="1">
    <source>
        <dbReference type="ARBA" id="ARBA00004123"/>
    </source>
</evidence>
<dbReference type="InterPro" id="IPR036576">
    <property type="entry name" value="WRKY_dom_sf"/>
</dbReference>
<organism evidence="7 8">
    <name type="scientific">Platanthera zijinensis</name>
    <dbReference type="NCBI Taxonomy" id="2320716"/>
    <lineage>
        <taxon>Eukaryota</taxon>
        <taxon>Viridiplantae</taxon>
        <taxon>Streptophyta</taxon>
        <taxon>Embryophyta</taxon>
        <taxon>Tracheophyta</taxon>
        <taxon>Spermatophyta</taxon>
        <taxon>Magnoliopsida</taxon>
        <taxon>Liliopsida</taxon>
        <taxon>Asparagales</taxon>
        <taxon>Orchidaceae</taxon>
        <taxon>Orchidoideae</taxon>
        <taxon>Orchideae</taxon>
        <taxon>Orchidinae</taxon>
        <taxon>Platanthera</taxon>
    </lineage>
</organism>
<dbReference type="Proteomes" id="UP001418222">
    <property type="component" value="Unassembled WGS sequence"/>
</dbReference>
<comment type="subcellular location">
    <subcellularLocation>
        <location evidence="1">Nucleus</location>
    </subcellularLocation>
</comment>
<gene>
    <name evidence="7" type="primary">WRKY55</name>
    <name evidence="7" type="ORF">KSP39_PZI001430</name>
</gene>
<dbReference type="PROSITE" id="PS50811">
    <property type="entry name" value="WRKY"/>
    <property type="match status" value="1"/>
</dbReference>
<sequence>MDEILNQVLGACRLARELESSLPRIANDPYAVLASSEDVAAAFNAAVGNLRNSWNSAPQFGFLGRGLMEDDMRPFYDGAIMPASHETTFSQIGLDVPAAMISTTSEEFAAVRGGRGFEGAAGERAGAAAVEEMRAEMVSYGGPAVSIRQRVPRGRREKGETRIVRIPALHSENLDRPPDDGYTWRKYGQKVIIGSKYPRSYYRCTHMTFYGCKAKRKAQRLDTDPNMYEIIYCGAHTCHTSPLPMVLPSLAPTRIDHDMVSATVGGGDASLPASVGVDWWFPGESGGVGSVGQYPILGWQAGESSGTRTDRLEEGGSGFGAGTDGGGLFADQLADAMLNSGSSSSSLDAIFKLKSD</sequence>
<evidence type="ECO:0000259" key="6">
    <source>
        <dbReference type="PROSITE" id="PS50811"/>
    </source>
</evidence>
<keyword evidence="8" id="KW-1185">Reference proteome</keyword>
<dbReference type="Gene3D" id="2.20.25.80">
    <property type="entry name" value="WRKY domain"/>
    <property type="match status" value="1"/>
</dbReference>
<dbReference type="InterPro" id="IPR003657">
    <property type="entry name" value="WRKY_dom"/>
</dbReference>
<evidence type="ECO:0000256" key="3">
    <source>
        <dbReference type="ARBA" id="ARBA00023125"/>
    </source>
</evidence>
<evidence type="ECO:0000313" key="7">
    <source>
        <dbReference type="EMBL" id="KAK8956574.1"/>
    </source>
</evidence>
<dbReference type="PANTHER" id="PTHR32096">
    <property type="entry name" value="WRKY TRANSCRIPTION FACTOR 30-RELATED-RELATED"/>
    <property type="match status" value="1"/>
</dbReference>
<dbReference type="SMART" id="SM00774">
    <property type="entry name" value="WRKY"/>
    <property type="match status" value="1"/>
</dbReference>
<keyword evidence="2" id="KW-0805">Transcription regulation</keyword>
<evidence type="ECO:0000313" key="8">
    <source>
        <dbReference type="Proteomes" id="UP001418222"/>
    </source>
</evidence>
<dbReference type="EMBL" id="JBBWWQ010000001">
    <property type="protein sequence ID" value="KAK8956574.1"/>
    <property type="molecule type" value="Genomic_DNA"/>
</dbReference>
<evidence type="ECO:0000256" key="4">
    <source>
        <dbReference type="ARBA" id="ARBA00023163"/>
    </source>
</evidence>
<keyword evidence="3" id="KW-0238">DNA-binding</keyword>
<dbReference type="SUPFAM" id="SSF118290">
    <property type="entry name" value="WRKY DNA-binding domain"/>
    <property type="match status" value="1"/>
</dbReference>
<proteinExistence type="predicted"/>
<dbReference type="Pfam" id="PF03106">
    <property type="entry name" value="WRKY"/>
    <property type="match status" value="1"/>
</dbReference>
<dbReference type="InterPro" id="IPR044810">
    <property type="entry name" value="WRKY_plant"/>
</dbReference>
<comment type="caution">
    <text evidence="7">The sequence shown here is derived from an EMBL/GenBank/DDBJ whole genome shotgun (WGS) entry which is preliminary data.</text>
</comment>
<accession>A0AAP0C206</accession>
<dbReference type="PANTHER" id="PTHR32096:SF146">
    <property type="entry name" value="WRKY TRANSCRIPTION FACTOR 19-RELATED"/>
    <property type="match status" value="1"/>
</dbReference>
<evidence type="ECO:0000256" key="2">
    <source>
        <dbReference type="ARBA" id="ARBA00023015"/>
    </source>
</evidence>
<protein>
    <submittedName>
        <fullName evidence="7">WRKY transcription factor 55</fullName>
    </submittedName>
</protein>
<keyword evidence="4" id="KW-0804">Transcription</keyword>
<reference evidence="7 8" key="1">
    <citation type="journal article" date="2022" name="Nat. Plants">
        <title>Genomes of leafy and leafless Platanthera orchids illuminate the evolution of mycoheterotrophy.</title>
        <authorList>
            <person name="Li M.H."/>
            <person name="Liu K.W."/>
            <person name="Li Z."/>
            <person name="Lu H.C."/>
            <person name="Ye Q.L."/>
            <person name="Zhang D."/>
            <person name="Wang J.Y."/>
            <person name="Li Y.F."/>
            <person name="Zhong Z.M."/>
            <person name="Liu X."/>
            <person name="Yu X."/>
            <person name="Liu D.K."/>
            <person name="Tu X.D."/>
            <person name="Liu B."/>
            <person name="Hao Y."/>
            <person name="Liao X.Y."/>
            <person name="Jiang Y.T."/>
            <person name="Sun W.H."/>
            <person name="Chen J."/>
            <person name="Chen Y.Q."/>
            <person name="Ai Y."/>
            <person name="Zhai J.W."/>
            <person name="Wu S.S."/>
            <person name="Zhou Z."/>
            <person name="Hsiao Y.Y."/>
            <person name="Wu W.L."/>
            <person name="Chen Y.Y."/>
            <person name="Lin Y.F."/>
            <person name="Hsu J.L."/>
            <person name="Li C.Y."/>
            <person name="Wang Z.W."/>
            <person name="Zhao X."/>
            <person name="Zhong W.Y."/>
            <person name="Ma X.K."/>
            <person name="Ma L."/>
            <person name="Huang J."/>
            <person name="Chen G.Z."/>
            <person name="Huang M.Z."/>
            <person name="Huang L."/>
            <person name="Peng D.H."/>
            <person name="Luo Y.B."/>
            <person name="Zou S.Q."/>
            <person name="Chen S.P."/>
            <person name="Lan S."/>
            <person name="Tsai W.C."/>
            <person name="Van de Peer Y."/>
            <person name="Liu Z.J."/>
        </authorList>
    </citation>
    <scope>NUCLEOTIDE SEQUENCE [LARGE SCALE GENOMIC DNA]</scope>
    <source>
        <strain evidence="7">Lor287</strain>
    </source>
</reference>
<dbReference type="AlphaFoldDB" id="A0AAP0C206"/>
<keyword evidence="5" id="KW-0539">Nucleus</keyword>